<keyword evidence="1" id="KW-0245">EGF-like domain</keyword>
<evidence type="ECO:0000256" key="2">
    <source>
        <dbReference type="ARBA" id="ARBA00022729"/>
    </source>
</evidence>
<evidence type="ECO:0000313" key="10">
    <source>
        <dbReference type="Proteomes" id="UP000507470"/>
    </source>
</evidence>
<dbReference type="GO" id="GO:0060070">
    <property type="term" value="P:canonical Wnt signaling pathway"/>
    <property type="evidence" value="ECO:0007669"/>
    <property type="project" value="TreeGrafter"/>
</dbReference>
<evidence type="ECO:0000256" key="6">
    <source>
        <dbReference type="PROSITE-ProRule" id="PRU00461"/>
    </source>
</evidence>
<dbReference type="InterPro" id="IPR057774">
    <property type="entry name" value="D8C_UMOD/GP2/OIT3-like"/>
</dbReference>
<dbReference type="InterPro" id="IPR050778">
    <property type="entry name" value="Cueball_EGF_LRP_Nidogen"/>
</dbReference>
<evidence type="ECO:0000256" key="1">
    <source>
        <dbReference type="ARBA" id="ARBA00022536"/>
    </source>
</evidence>
<dbReference type="Pfam" id="PF23283">
    <property type="entry name" value="D8C_UMOD"/>
    <property type="match status" value="1"/>
</dbReference>
<dbReference type="PANTHER" id="PTHR46513:SF13">
    <property type="entry name" value="EGF-LIKE DOMAIN-CONTAINING PROTEIN"/>
    <property type="match status" value="1"/>
</dbReference>
<dbReference type="GO" id="GO:0017147">
    <property type="term" value="F:Wnt-protein binding"/>
    <property type="evidence" value="ECO:0007669"/>
    <property type="project" value="TreeGrafter"/>
</dbReference>
<evidence type="ECO:0000259" key="8">
    <source>
        <dbReference type="PROSITE" id="PS51233"/>
    </source>
</evidence>
<dbReference type="Proteomes" id="UP000507470">
    <property type="component" value="Unassembled WGS sequence"/>
</dbReference>
<name>A0A6J8EGL9_MYTCO</name>
<dbReference type="EMBL" id="CACVKT020008986">
    <property type="protein sequence ID" value="CAC5419093.1"/>
    <property type="molecule type" value="Genomic_DNA"/>
</dbReference>
<dbReference type="AlphaFoldDB" id="A0A6J8EGL9"/>
<dbReference type="Pfam" id="PF00094">
    <property type="entry name" value="VWD"/>
    <property type="match status" value="1"/>
</dbReference>
<keyword evidence="4" id="KW-1015">Disulfide bond</keyword>
<dbReference type="FunFam" id="2.120.10.30:FF:000241">
    <property type="entry name" value="Low-density lipoprotein receptor-related protein 6"/>
    <property type="match status" value="1"/>
</dbReference>
<keyword evidence="2 7" id="KW-0732">Signal</keyword>
<dbReference type="PROSITE" id="PS51120">
    <property type="entry name" value="LDLRB"/>
    <property type="match status" value="3"/>
</dbReference>
<feature type="domain" description="VWFD" evidence="8">
    <location>
        <begin position="696"/>
        <end position="877"/>
    </location>
</feature>
<dbReference type="Gene3D" id="2.120.10.30">
    <property type="entry name" value="TolB, C-terminal domain"/>
    <property type="match status" value="1"/>
</dbReference>
<evidence type="ECO:0000256" key="7">
    <source>
        <dbReference type="SAM" id="SignalP"/>
    </source>
</evidence>
<protein>
    <recommendedName>
        <fullName evidence="8">VWFD domain-containing protein</fullName>
    </recommendedName>
</protein>
<feature type="repeat" description="LDL-receptor class B" evidence="6">
    <location>
        <begin position="109"/>
        <end position="151"/>
    </location>
</feature>
<dbReference type="PROSITE" id="PS51233">
    <property type="entry name" value="VWFD"/>
    <property type="match status" value="1"/>
</dbReference>
<organism evidence="9 10">
    <name type="scientific">Mytilus coruscus</name>
    <name type="common">Sea mussel</name>
    <dbReference type="NCBI Taxonomy" id="42192"/>
    <lineage>
        <taxon>Eukaryota</taxon>
        <taxon>Metazoa</taxon>
        <taxon>Spiralia</taxon>
        <taxon>Lophotrochozoa</taxon>
        <taxon>Mollusca</taxon>
        <taxon>Bivalvia</taxon>
        <taxon>Autobranchia</taxon>
        <taxon>Pteriomorphia</taxon>
        <taxon>Mytilida</taxon>
        <taxon>Mytiloidea</taxon>
        <taxon>Mytilidae</taxon>
        <taxon>Mytilinae</taxon>
        <taxon>Mytilus</taxon>
    </lineage>
</organism>
<dbReference type="GO" id="GO:0042813">
    <property type="term" value="F:Wnt receptor activity"/>
    <property type="evidence" value="ECO:0007669"/>
    <property type="project" value="TreeGrafter"/>
</dbReference>
<evidence type="ECO:0000256" key="5">
    <source>
        <dbReference type="ARBA" id="ARBA00023180"/>
    </source>
</evidence>
<proteinExistence type="predicted"/>
<sequence length="1005" mass="115120">MMLLWIYILPYLFRVEAQETTKILYSNRDKILLLYTDTLSETEIADPSSQVIAVDYHPEQNLIFWTGIEPPSISRLHFSLIDNKTTAVNVIISEDIQNPEGIAVDPIRNHVYWTDSGTDQIVRANLDGSNRTTIINSNLEKPRAIELDPSNEKIYFSDWGSNPKIERCNFDGSDRQAIVTTDIYWPNGIALAFMSEIIVSDFTEERLFWCDAQLHQIKSANFDGTDVQLIRKSSFLIGHPLDIEVDRNHLYFGDWNHDALFKISKVSQSSPELIVEIQPNDPMGLKIYRSNIGNCYNYVTITNEEKRSTGYSPSSPKKEYFSDEGLEPGWYRIISENGDHMPISNPGVEKCGTKNPIWLNGTLPTEDDGVVTKSACVQTMNSECENSFLVNIKLCQGYYIYYLRNTTKNSSYCFGEGPVKCDKGLESESGYYPGCASSFPNETLIPEVQPFLKENITYQEQTSPSLRTIFRCKFEDISNGEYVYDVYWYINGNNVSVHLNIPYSNINTTDLLDTEWEDQYNMNMKVKCAIKLRYVRHSIPGPFLTSSVFNAGFFADAYEYSITEGEILNIAFTSTVPVGCFISLYPGQKQCSQNIYISTPTQQQTCANHNNIQRREIVFSKDGCGMELPSLNWTDPLHLEIRGYSDGIYNDADRKTYIRLFTNPIASYPEIKIWRNLTVPEITVRVLDKDNVLHGRLCQSYNDPHLKTFDGRYYDYMNVGEFVMYRNDKGPFWVHALFSSCGSASCNCGVAVRSRRSLFVIRTCREISRTHFNYFPQPRIYRINCDESDMFVETRTNEYIVTLPTGAEIRIGVSFPYINPITIKPSIYDIGETEGLCGYLSESISRDDDFKRRDGITTYDIKDFGDSWKIHQNGPDTLFKEEPEILSQGVEDTDPLKRYCICEKEAKSTDPFNQFNSLECNLTTEFCSSETRNAITGFPSICTSGSRKRRSSGLFHRIYRRSTTDSDDVTELEPLTYNEDVLNTEIPVYNKYIKGYYQISPKTDS</sequence>
<keyword evidence="5" id="KW-0325">Glycoprotein</keyword>
<dbReference type="SMART" id="SM00135">
    <property type="entry name" value="LY"/>
    <property type="match status" value="5"/>
</dbReference>
<dbReference type="Pfam" id="PF00058">
    <property type="entry name" value="Ldl_recept_b"/>
    <property type="match status" value="2"/>
</dbReference>
<reference evidence="9 10" key="1">
    <citation type="submission" date="2020-06" db="EMBL/GenBank/DDBJ databases">
        <authorList>
            <person name="Li R."/>
            <person name="Bekaert M."/>
        </authorList>
    </citation>
    <scope>NUCLEOTIDE SEQUENCE [LARGE SCALE GENOMIC DNA]</scope>
    <source>
        <strain evidence="10">wild</strain>
    </source>
</reference>
<accession>A0A6J8EGL9</accession>
<evidence type="ECO:0000256" key="3">
    <source>
        <dbReference type="ARBA" id="ARBA00022737"/>
    </source>
</evidence>
<feature type="repeat" description="LDL-receptor class B" evidence="6">
    <location>
        <begin position="152"/>
        <end position="195"/>
    </location>
</feature>
<keyword evidence="10" id="KW-1185">Reference proteome</keyword>
<keyword evidence="3" id="KW-0677">Repeat</keyword>
<evidence type="ECO:0000313" key="9">
    <source>
        <dbReference type="EMBL" id="CAC5419093.1"/>
    </source>
</evidence>
<dbReference type="OrthoDB" id="6080050at2759"/>
<gene>
    <name evidence="9" type="ORF">MCOR_51480</name>
</gene>
<dbReference type="InterPro" id="IPR001846">
    <property type="entry name" value="VWF_type-D"/>
</dbReference>
<feature type="chain" id="PRO_5026942394" description="VWFD domain-containing protein" evidence="7">
    <location>
        <begin position="18"/>
        <end position="1005"/>
    </location>
</feature>
<dbReference type="InterPro" id="IPR000033">
    <property type="entry name" value="LDLR_classB_rpt"/>
</dbReference>
<dbReference type="InterPro" id="IPR011042">
    <property type="entry name" value="6-blade_b-propeller_TolB-like"/>
</dbReference>
<dbReference type="GO" id="GO:0005886">
    <property type="term" value="C:plasma membrane"/>
    <property type="evidence" value="ECO:0007669"/>
    <property type="project" value="TreeGrafter"/>
</dbReference>
<dbReference type="SUPFAM" id="SSF63825">
    <property type="entry name" value="YWTD domain"/>
    <property type="match status" value="1"/>
</dbReference>
<evidence type="ECO:0000256" key="4">
    <source>
        <dbReference type="ARBA" id="ARBA00023157"/>
    </source>
</evidence>
<feature type="signal peptide" evidence="7">
    <location>
        <begin position="1"/>
        <end position="17"/>
    </location>
</feature>
<feature type="repeat" description="LDL-receptor class B" evidence="6">
    <location>
        <begin position="205"/>
        <end position="249"/>
    </location>
</feature>
<dbReference type="PANTHER" id="PTHR46513">
    <property type="entry name" value="VITELLOGENIN RECEPTOR-LIKE PROTEIN-RELATED-RELATED"/>
    <property type="match status" value="1"/>
</dbReference>